<evidence type="ECO:0000313" key="2">
    <source>
        <dbReference type="Proteomes" id="UP000070444"/>
    </source>
</evidence>
<dbReference type="SUPFAM" id="SSF52047">
    <property type="entry name" value="RNI-like"/>
    <property type="match status" value="1"/>
</dbReference>
<reference evidence="1 2" key="1">
    <citation type="journal article" date="2015" name="Genome Biol. Evol.">
        <title>Phylogenomic analyses indicate that early fungi evolved digesting cell walls of algal ancestors of land plants.</title>
        <authorList>
            <person name="Chang Y."/>
            <person name="Wang S."/>
            <person name="Sekimoto S."/>
            <person name="Aerts A.L."/>
            <person name="Choi C."/>
            <person name="Clum A."/>
            <person name="LaButti K.M."/>
            <person name="Lindquist E.A."/>
            <person name="Yee Ngan C."/>
            <person name="Ohm R.A."/>
            <person name="Salamov A.A."/>
            <person name="Grigoriev I.V."/>
            <person name="Spatafora J.W."/>
            <person name="Berbee M.L."/>
        </authorList>
    </citation>
    <scope>NUCLEOTIDE SEQUENCE [LARGE SCALE GENOMIC DNA]</scope>
    <source>
        <strain evidence="1 2">NRRL 28638</strain>
    </source>
</reference>
<dbReference type="Proteomes" id="UP000070444">
    <property type="component" value="Unassembled WGS sequence"/>
</dbReference>
<protein>
    <recommendedName>
        <fullName evidence="3">RNI-like protein</fullName>
    </recommendedName>
</protein>
<dbReference type="EMBL" id="KQ964557">
    <property type="protein sequence ID" value="KXN68873.1"/>
    <property type="molecule type" value="Genomic_DNA"/>
</dbReference>
<evidence type="ECO:0000313" key="1">
    <source>
        <dbReference type="EMBL" id="KXN68873.1"/>
    </source>
</evidence>
<organism evidence="1 2">
    <name type="scientific">Conidiobolus coronatus (strain ATCC 28846 / CBS 209.66 / NRRL 28638)</name>
    <name type="common">Delacroixia coronata</name>
    <dbReference type="NCBI Taxonomy" id="796925"/>
    <lineage>
        <taxon>Eukaryota</taxon>
        <taxon>Fungi</taxon>
        <taxon>Fungi incertae sedis</taxon>
        <taxon>Zoopagomycota</taxon>
        <taxon>Entomophthoromycotina</taxon>
        <taxon>Entomophthoromycetes</taxon>
        <taxon>Entomophthorales</taxon>
        <taxon>Ancylistaceae</taxon>
        <taxon>Conidiobolus</taxon>
    </lineage>
</organism>
<name>A0A137P1F3_CONC2</name>
<keyword evidence="2" id="KW-1185">Reference proteome</keyword>
<evidence type="ECO:0008006" key="3">
    <source>
        <dbReference type="Google" id="ProtNLM"/>
    </source>
</evidence>
<sequence>MDIFEEYKNLVNLEEIKFSINYYEANSDSLEDICSPNDYLVNNSLKRLSLNICSYIDYESDESIEEYLSNEFVKLFSNPSFNNLTSLEWMFLYSTDILPNSIFNCSLPKTQTWSNLVNLKLFAIDGILLAYIIEHCPNLIELVSNSPLTLPNCNHSLQLEPLRRLERLGVGGLDKLIINHESMIHRLFPKVTKLSLAQKQNQYSDNQVTTDLQHIPLLFPNLKVFIIRSFNYSLKNLIKSYSKGKINWEELYIMINSTSKHMLKPLMEILPKLKLIYLNLDNILSIPDCLKSGVRYFKVTWSDGLSFDFKSVREI</sequence>
<accession>A0A137P1F3</accession>
<dbReference type="AlphaFoldDB" id="A0A137P1F3"/>
<gene>
    <name evidence="1" type="ORF">CONCODRAFT_166167</name>
</gene>
<proteinExistence type="predicted"/>